<comment type="caution">
    <text evidence="1">The sequence shown here is derived from an EMBL/GenBank/DDBJ whole genome shotgun (WGS) entry which is preliminary data.</text>
</comment>
<proteinExistence type="predicted"/>
<evidence type="ECO:0000313" key="2">
    <source>
        <dbReference type="Proteomes" id="UP000232722"/>
    </source>
</evidence>
<name>A0A2N0NFN1_9GLOM</name>
<dbReference type="Proteomes" id="UP000232722">
    <property type="component" value="Unassembled WGS sequence"/>
</dbReference>
<dbReference type="EMBL" id="LLXJ01008187">
    <property type="protein sequence ID" value="PKB93377.1"/>
    <property type="molecule type" value="Genomic_DNA"/>
</dbReference>
<dbReference type="AlphaFoldDB" id="A0A2N0NFN1"/>
<accession>A0A2N0NFN1</accession>
<reference evidence="1 2" key="2">
    <citation type="submission" date="2017-09" db="EMBL/GenBank/DDBJ databases">
        <title>Extensive intraspecific genome diversity in a model arbuscular mycorrhizal fungus.</title>
        <authorList>
            <person name="Chen E.C."/>
            <person name="Morin E."/>
            <person name="Beaudet D."/>
            <person name="Noel J."/>
            <person name="Ndikumana S."/>
            <person name="Charron P."/>
            <person name="St-Onge C."/>
            <person name="Giorgi J."/>
            <person name="Grigoriev I.V."/>
            <person name="Roux C."/>
            <person name="Martin F.M."/>
            <person name="Corradi N."/>
        </authorList>
    </citation>
    <scope>NUCLEOTIDE SEQUENCE [LARGE SCALE GENOMIC DNA]</scope>
    <source>
        <strain evidence="1 2">A5</strain>
    </source>
</reference>
<organism evidence="1 2">
    <name type="scientific">Rhizophagus irregularis</name>
    <dbReference type="NCBI Taxonomy" id="588596"/>
    <lineage>
        <taxon>Eukaryota</taxon>
        <taxon>Fungi</taxon>
        <taxon>Fungi incertae sedis</taxon>
        <taxon>Mucoromycota</taxon>
        <taxon>Glomeromycotina</taxon>
        <taxon>Glomeromycetes</taxon>
        <taxon>Glomerales</taxon>
        <taxon>Glomeraceae</taxon>
        <taxon>Rhizophagus</taxon>
    </lineage>
</organism>
<reference evidence="1 2" key="1">
    <citation type="submission" date="2016-04" db="EMBL/GenBank/DDBJ databases">
        <title>Genome analyses suggest a sexual origin of heterokaryosis in a supposedly ancient asexual fungus.</title>
        <authorList>
            <person name="Ropars J."/>
            <person name="Sedzielewska K."/>
            <person name="Noel J."/>
            <person name="Charron P."/>
            <person name="Farinelli L."/>
            <person name="Marton T."/>
            <person name="Kruger M."/>
            <person name="Pelin A."/>
            <person name="Brachmann A."/>
            <person name="Corradi N."/>
        </authorList>
    </citation>
    <scope>NUCLEOTIDE SEQUENCE [LARGE SCALE GENOMIC DNA]</scope>
    <source>
        <strain evidence="1 2">A5</strain>
    </source>
</reference>
<evidence type="ECO:0000313" key="1">
    <source>
        <dbReference type="EMBL" id="PKB93377.1"/>
    </source>
</evidence>
<protein>
    <submittedName>
        <fullName evidence="1">Uncharacterized protein</fullName>
    </submittedName>
</protein>
<gene>
    <name evidence="1" type="ORF">RhiirA5_441455</name>
</gene>
<sequence>MMLLSHPSFSKITDNKIRLWDKSVKYLFLHARSPRGEKNLKKYEKTASTGSLSQKKLINYVDEEFVQKILN</sequence>